<dbReference type="Gene3D" id="3.40.50.300">
    <property type="entry name" value="P-loop containing nucleotide triphosphate hydrolases"/>
    <property type="match status" value="1"/>
</dbReference>
<dbReference type="SUPFAM" id="SSF52540">
    <property type="entry name" value="P-loop containing nucleoside triphosphate hydrolases"/>
    <property type="match status" value="1"/>
</dbReference>
<dbReference type="STRING" id="147828.A0A4S2LM64"/>
<dbReference type="InterPro" id="IPR007861">
    <property type="entry name" value="DNA_mismatch_repair_MutS_clamp"/>
</dbReference>
<reference evidence="9 10" key="1">
    <citation type="journal article" date="2019" name="BMC Genomics">
        <title>New insights from Opisthorchis felineus genome: update on genomics of the epidemiologically important liver flukes.</title>
        <authorList>
            <person name="Ershov N.I."/>
            <person name="Mordvinov V.A."/>
            <person name="Prokhortchouk E.B."/>
            <person name="Pakharukova M.Y."/>
            <person name="Gunbin K.V."/>
            <person name="Ustyantsev K."/>
            <person name="Genaev M.A."/>
            <person name="Blinov A.G."/>
            <person name="Mazur A."/>
            <person name="Boulygina E."/>
            <person name="Tsygankova S."/>
            <person name="Khrameeva E."/>
            <person name="Chekanov N."/>
            <person name="Fan G."/>
            <person name="Xiao A."/>
            <person name="Zhang H."/>
            <person name="Xu X."/>
            <person name="Yang H."/>
            <person name="Solovyev V."/>
            <person name="Lee S.M."/>
            <person name="Liu X."/>
            <person name="Afonnikov D.A."/>
            <person name="Skryabin K.G."/>
        </authorList>
    </citation>
    <scope>NUCLEOTIDE SEQUENCE [LARGE SCALE GENOMIC DNA]</scope>
    <source>
        <strain evidence="9">AK-0245</strain>
        <tissue evidence="9">Whole organism</tissue>
    </source>
</reference>
<dbReference type="Pfam" id="PF00488">
    <property type="entry name" value="MutS_V"/>
    <property type="match status" value="1"/>
</dbReference>
<dbReference type="InterPro" id="IPR036187">
    <property type="entry name" value="DNA_mismatch_repair_MutS_sf"/>
</dbReference>
<dbReference type="Proteomes" id="UP000308267">
    <property type="component" value="Unassembled WGS sequence"/>
</dbReference>
<dbReference type="OrthoDB" id="276261at2759"/>
<dbReference type="Gene3D" id="3.30.420.110">
    <property type="entry name" value="MutS, connector domain"/>
    <property type="match status" value="1"/>
</dbReference>
<dbReference type="SUPFAM" id="SSF48334">
    <property type="entry name" value="DNA repair protein MutS, domain III"/>
    <property type="match status" value="3"/>
</dbReference>
<dbReference type="PIRSF" id="PIRSF005813">
    <property type="entry name" value="MSH2"/>
    <property type="match status" value="1"/>
</dbReference>
<dbReference type="Gene3D" id="1.10.1420.10">
    <property type="match status" value="5"/>
</dbReference>
<gene>
    <name evidence="9" type="ORF">CRM22_006218</name>
</gene>
<protein>
    <recommendedName>
        <fullName evidence="11">DNA mismatch repair proteins mutS family domain-containing protein</fullName>
    </recommendedName>
</protein>
<name>A0A4S2LM64_OPIFE</name>
<dbReference type="GO" id="GO:0030983">
    <property type="term" value="F:mismatched DNA binding"/>
    <property type="evidence" value="ECO:0007669"/>
    <property type="project" value="InterPro"/>
</dbReference>
<dbReference type="PANTHER" id="PTHR11361">
    <property type="entry name" value="DNA MISMATCH REPAIR PROTEIN MUTS FAMILY MEMBER"/>
    <property type="match status" value="1"/>
</dbReference>
<dbReference type="InterPro" id="IPR011184">
    <property type="entry name" value="DNA_mismatch_repair_Msh2"/>
</dbReference>
<proteinExistence type="inferred from homology"/>
<dbReference type="InterPro" id="IPR045076">
    <property type="entry name" value="MutS"/>
</dbReference>
<feature type="domain" description="DNA mismatch repair protein MutS core" evidence="7">
    <location>
        <begin position="270"/>
        <end position="749"/>
    </location>
</feature>
<dbReference type="Pfam" id="PF05192">
    <property type="entry name" value="MutS_III"/>
    <property type="match status" value="1"/>
</dbReference>
<keyword evidence="3" id="KW-0067">ATP-binding</keyword>
<dbReference type="InterPro" id="IPR000432">
    <property type="entry name" value="DNA_mismatch_repair_MutS_C"/>
</dbReference>
<keyword evidence="5" id="KW-0469">Meiosis</keyword>
<evidence type="ECO:0000259" key="7">
    <source>
        <dbReference type="SMART" id="SM00533"/>
    </source>
</evidence>
<evidence type="ECO:0000256" key="2">
    <source>
        <dbReference type="ARBA" id="ARBA00022741"/>
    </source>
</evidence>
<dbReference type="AlphaFoldDB" id="A0A4S2LM64"/>
<feature type="domain" description="DNA mismatch repair proteins mutS family" evidence="8">
    <location>
        <begin position="765"/>
        <end position="1008"/>
    </location>
</feature>
<evidence type="ECO:0000256" key="5">
    <source>
        <dbReference type="ARBA" id="ARBA00023254"/>
    </source>
</evidence>
<evidence type="ECO:0000256" key="4">
    <source>
        <dbReference type="ARBA" id="ARBA00023125"/>
    </source>
</evidence>
<dbReference type="Pfam" id="PF05188">
    <property type="entry name" value="MutS_II"/>
    <property type="match status" value="1"/>
</dbReference>
<feature type="region of interest" description="Disordered" evidence="6">
    <location>
        <begin position="1065"/>
        <end position="1093"/>
    </location>
</feature>
<sequence length="1159" mass="128786">MTSREKLTINVTFTGDDMDSESLSVYSSVALREKLDKYKWKKRMTKPLTQCSSSIGPRVSLTTGKIQRPQKATPTISSACMTTPSITNPNFNSHVIVSIVEGRGSSTGEIGIASLDLHRPNIELSQFCDTSSYSRTLVKLLVLNPNLIIVPHSSLEPSSCMQKLVRVLQGFRASSPVIGVYRGRFNDRQGLCDLRRLCHPVYLASIYAIRQRFYALAATSALFHYAEEAHGRFHAPRSLKFSFTGSVQTTMIDLKSAFRLELVDFTGDPKVSSSLYAAINFTCTLGGSRLLRANILEPPCDLPTILQRQDAITELANSPELLVGVQNVLRQFPNIDGLLSLCVQICSFPNTTLNHNTPLTDRTYTTRIPVEKTSKNENDITKSNSAMTKTNGYGQLEGQTSVARNSSAPSFQPLQVPSTHRTEPSFIQGPASLQAAECRTTRVIGIKSMLDLVPRLYQALGGVTTSLLRTYKELLSDPGYDAVLRKLCTVLHSDVRMSKGLLAMRSQKCFAIKEGISVILDVTRRAYSEQLDDVTAEVSRLSKKYGLPLRVAHNKVRGFYIQIPEAALTGNEGRGSAQNMTSVSLENESGIRDFGDPWGLDEIPVHKAAEIGTWENSSQSELQNQTNSTSARCKNHSTTQVPKEFIKVCYSKSLIHCTTETLVRLNERMKGSLNEVYYIADQIICDLISELHPEMGLFYRLSEVVAGLDFLASFARLAVSSPPGSPFVYPKFMDRLAIKNGRNIVLERLSSNTVVPNHTYAATDLSLTILTGPSMSGKSAYLRQIAYIQILAQVGSLVPAEFATVRTVDQIFYHTSGADDLLFNESSFTREMKGMSYLLRQSTNNSLVLIDGLCQSTNQREAIHLMWAICEALLQSKAFTFLATQNNEITQLAKFYPNVENCHFLAHVESVKGGNRVTDEMDINWAGGYDNARGDSICQSSTVIGESSFGCTREHNNTLESDGVQLRSKVTFTHKLVKGVAVKQQGLALMSLNALPMDVLRRAEELMEELTGGISRAQRNQETVTCVPKCSDSSWASEPLHRTRALKKHTDPNCWTEPSFLTDNSSSTGISRVSEETSSTYLRENNPRNTPENSLEMMDRLRFQLLRQMSILAKPITQQSNIGTPNNGMRPHEKELLMYIRFLKDRYRAVIKKTPNPEE</sequence>
<dbReference type="GO" id="GO:0007131">
    <property type="term" value="P:reciprocal meiotic recombination"/>
    <property type="evidence" value="ECO:0007669"/>
    <property type="project" value="TreeGrafter"/>
</dbReference>
<evidence type="ECO:0000313" key="10">
    <source>
        <dbReference type="Proteomes" id="UP000308267"/>
    </source>
</evidence>
<dbReference type="GO" id="GO:0140664">
    <property type="term" value="F:ATP-dependent DNA damage sensor activity"/>
    <property type="evidence" value="ECO:0007669"/>
    <property type="project" value="InterPro"/>
</dbReference>
<accession>A0A4S2LM64</accession>
<evidence type="ECO:0000256" key="6">
    <source>
        <dbReference type="SAM" id="MobiDB-lite"/>
    </source>
</evidence>
<keyword evidence="2" id="KW-0547">Nucleotide-binding</keyword>
<dbReference type="GO" id="GO:0006298">
    <property type="term" value="P:mismatch repair"/>
    <property type="evidence" value="ECO:0007669"/>
    <property type="project" value="InterPro"/>
</dbReference>
<dbReference type="GO" id="GO:0005634">
    <property type="term" value="C:nucleus"/>
    <property type="evidence" value="ECO:0007669"/>
    <property type="project" value="TreeGrafter"/>
</dbReference>
<dbReference type="InterPro" id="IPR027417">
    <property type="entry name" value="P-loop_NTPase"/>
</dbReference>
<dbReference type="EMBL" id="SJOL01006618">
    <property type="protein sequence ID" value="TGZ64761.1"/>
    <property type="molecule type" value="Genomic_DNA"/>
</dbReference>
<keyword evidence="10" id="KW-1185">Reference proteome</keyword>
<dbReference type="PANTHER" id="PTHR11361:SF21">
    <property type="entry name" value="MUTS PROTEIN HOMOLOG 4"/>
    <property type="match status" value="1"/>
</dbReference>
<evidence type="ECO:0000313" key="9">
    <source>
        <dbReference type="EMBL" id="TGZ64761.1"/>
    </source>
</evidence>
<dbReference type="SMART" id="SM00533">
    <property type="entry name" value="MUTSd"/>
    <property type="match status" value="1"/>
</dbReference>
<dbReference type="InterPro" id="IPR007696">
    <property type="entry name" value="DNA_mismatch_repair_MutS_core"/>
</dbReference>
<dbReference type="InterPro" id="IPR036678">
    <property type="entry name" value="MutS_con_dom_sf"/>
</dbReference>
<evidence type="ECO:0000256" key="3">
    <source>
        <dbReference type="ARBA" id="ARBA00022840"/>
    </source>
</evidence>
<comment type="similarity">
    <text evidence="1">Belongs to the DNA mismatch repair MutS family.</text>
</comment>
<evidence type="ECO:0000256" key="1">
    <source>
        <dbReference type="ARBA" id="ARBA00006271"/>
    </source>
</evidence>
<comment type="caution">
    <text evidence="9">The sequence shown here is derived from an EMBL/GenBank/DDBJ whole genome shotgun (WGS) entry which is preliminary data.</text>
</comment>
<organism evidence="9 10">
    <name type="scientific">Opisthorchis felineus</name>
    <dbReference type="NCBI Taxonomy" id="147828"/>
    <lineage>
        <taxon>Eukaryota</taxon>
        <taxon>Metazoa</taxon>
        <taxon>Spiralia</taxon>
        <taxon>Lophotrochozoa</taxon>
        <taxon>Platyhelminthes</taxon>
        <taxon>Trematoda</taxon>
        <taxon>Digenea</taxon>
        <taxon>Opisthorchiida</taxon>
        <taxon>Opisthorchiata</taxon>
        <taxon>Opisthorchiidae</taxon>
        <taxon>Opisthorchis</taxon>
    </lineage>
</organism>
<evidence type="ECO:0000259" key="8">
    <source>
        <dbReference type="SMART" id="SM00534"/>
    </source>
</evidence>
<dbReference type="Pfam" id="PF05190">
    <property type="entry name" value="MutS_IV"/>
    <property type="match status" value="1"/>
</dbReference>
<dbReference type="SMART" id="SM00534">
    <property type="entry name" value="MUTSac"/>
    <property type="match status" value="1"/>
</dbReference>
<evidence type="ECO:0008006" key="11">
    <source>
        <dbReference type="Google" id="ProtNLM"/>
    </source>
</evidence>
<keyword evidence="4" id="KW-0238">DNA-binding</keyword>
<dbReference type="InterPro" id="IPR007860">
    <property type="entry name" value="DNA_mmatch_repair_MutS_con_dom"/>
</dbReference>
<dbReference type="GO" id="GO:0005524">
    <property type="term" value="F:ATP binding"/>
    <property type="evidence" value="ECO:0007669"/>
    <property type="project" value="UniProtKB-KW"/>
</dbReference>